<evidence type="ECO:0000313" key="3">
    <source>
        <dbReference type="Proteomes" id="UP000823941"/>
    </source>
</evidence>
<dbReference type="Proteomes" id="UP000823941">
    <property type="component" value="Chromosome 24"/>
</dbReference>
<accession>A0ABQ7Q082</accession>
<evidence type="ECO:0000256" key="1">
    <source>
        <dbReference type="SAM" id="MobiDB-lite"/>
    </source>
</evidence>
<reference evidence="2 3" key="1">
    <citation type="submission" date="2021-06" db="EMBL/GenBank/DDBJ databases">
        <title>A haploid diamondback moth (Plutella xylostella L.) genome assembly resolves 31 chromosomes and identifies a diamide resistance mutation.</title>
        <authorList>
            <person name="Ward C.M."/>
            <person name="Perry K.D."/>
            <person name="Baker G."/>
            <person name="Powis K."/>
            <person name="Heckel D.G."/>
            <person name="Baxter S.W."/>
        </authorList>
    </citation>
    <scope>NUCLEOTIDE SEQUENCE [LARGE SCALE GENOMIC DNA]</scope>
    <source>
        <strain evidence="2 3">LV</strain>
        <tissue evidence="2">Single pupa</tissue>
    </source>
</reference>
<protein>
    <submittedName>
        <fullName evidence="2">Uncharacterized protein</fullName>
    </submittedName>
</protein>
<dbReference type="EMBL" id="JAHIBW010000024">
    <property type="protein sequence ID" value="KAG7298637.1"/>
    <property type="molecule type" value="Genomic_DNA"/>
</dbReference>
<feature type="region of interest" description="Disordered" evidence="1">
    <location>
        <begin position="66"/>
        <end position="128"/>
    </location>
</feature>
<feature type="compositionally biased region" description="Basic and acidic residues" evidence="1">
    <location>
        <begin position="68"/>
        <end position="86"/>
    </location>
</feature>
<comment type="caution">
    <text evidence="2">The sequence shown here is derived from an EMBL/GenBank/DDBJ whole genome shotgun (WGS) entry which is preliminary data.</text>
</comment>
<proteinExistence type="predicted"/>
<sequence length="148" mass="17026">MYKTYIRPRLTYAAPAWYQLVAETHRRKLRAQQALSLRTVVDAPRYVRNCTIQRDLKIDSLDDFISTDDTKPTHRDPHASTSDKKKLWSQGTARKPFATSLTGSRENTREKSVSVQQPSGKHLKKSQEVCSSLLKTQDSGFKRRFSAR</sequence>
<name>A0ABQ7Q082_PLUXY</name>
<organism evidence="2 3">
    <name type="scientific">Plutella xylostella</name>
    <name type="common">Diamondback moth</name>
    <name type="synonym">Plutella maculipennis</name>
    <dbReference type="NCBI Taxonomy" id="51655"/>
    <lineage>
        <taxon>Eukaryota</taxon>
        <taxon>Metazoa</taxon>
        <taxon>Ecdysozoa</taxon>
        <taxon>Arthropoda</taxon>
        <taxon>Hexapoda</taxon>
        <taxon>Insecta</taxon>
        <taxon>Pterygota</taxon>
        <taxon>Neoptera</taxon>
        <taxon>Endopterygota</taxon>
        <taxon>Lepidoptera</taxon>
        <taxon>Glossata</taxon>
        <taxon>Ditrysia</taxon>
        <taxon>Yponomeutoidea</taxon>
        <taxon>Plutellidae</taxon>
        <taxon>Plutella</taxon>
    </lineage>
</organism>
<gene>
    <name evidence="2" type="ORF">JYU34_018290</name>
</gene>
<keyword evidence="3" id="KW-1185">Reference proteome</keyword>
<evidence type="ECO:0000313" key="2">
    <source>
        <dbReference type="EMBL" id="KAG7298637.1"/>
    </source>
</evidence>